<name>A0A841RJ47_9BACI</name>
<evidence type="ECO:0000313" key="9">
    <source>
        <dbReference type="Proteomes" id="UP000572212"/>
    </source>
</evidence>
<keyword evidence="1" id="KW-1003">Cell membrane</keyword>
<gene>
    <name evidence="8" type="ORF">GGQ92_001302</name>
</gene>
<keyword evidence="5" id="KW-0449">Lipoprotein</keyword>
<dbReference type="CDD" id="cd13580">
    <property type="entry name" value="PBP2_AlgQ_like_1"/>
    <property type="match status" value="1"/>
</dbReference>
<accession>A0A841RJ47</accession>
<dbReference type="Proteomes" id="UP000572212">
    <property type="component" value="Unassembled WGS sequence"/>
</dbReference>
<dbReference type="PROSITE" id="PS51257">
    <property type="entry name" value="PROKAR_LIPOPROTEIN"/>
    <property type="match status" value="1"/>
</dbReference>
<evidence type="ECO:0000256" key="2">
    <source>
        <dbReference type="ARBA" id="ARBA00022729"/>
    </source>
</evidence>
<evidence type="ECO:0000256" key="6">
    <source>
        <dbReference type="SAM" id="MobiDB-lite"/>
    </source>
</evidence>
<dbReference type="InterPro" id="IPR006059">
    <property type="entry name" value="SBP"/>
</dbReference>
<keyword evidence="9" id="KW-1185">Reference proteome</keyword>
<dbReference type="PANTHER" id="PTHR43649">
    <property type="entry name" value="ARABINOSE-BINDING PROTEIN-RELATED"/>
    <property type="match status" value="1"/>
</dbReference>
<dbReference type="InterPro" id="IPR050490">
    <property type="entry name" value="Bact_solute-bd_prot1"/>
</dbReference>
<reference evidence="8 9" key="1">
    <citation type="submission" date="2020-08" db="EMBL/GenBank/DDBJ databases">
        <title>Genomic Encyclopedia of Type Strains, Phase IV (KMG-IV): sequencing the most valuable type-strain genomes for metagenomic binning, comparative biology and taxonomic classification.</title>
        <authorList>
            <person name="Goeker M."/>
        </authorList>
    </citation>
    <scope>NUCLEOTIDE SEQUENCE [LARGE SCALE GENOMIC DNA]</scope>
    <source>
        <strain evidence="8 9">DSM 11805</strain>
    </source>
</reference>
<feature type="compositionally biased region" description="Acidic residues" evidence="6">
    <location>
        <begin position="40"/>
        <end position="56"/>
    </location>
</feature>
<evidence type="ECO:0000256" key="1">
    <source>
        <dbReference type="ARBA" id="ARBA00022475"/>
    </source>
</evidence>
<feature type="signal peptide" evidence="7">
    <location>
        <begin position="1"/>
        <end position="24"/>
    </location>
</feature>
<organism evidence="8 9">
    <name type="scientific">Gracilibacillus halotolerans</name>
    <dbReference type="NCBI Taxonomy" id="74386"/>
    <lineage>
        <taxon>Bacteria</taxon>
        <taxon>Bacillati</taxon>
        <taxon>Bacillota</taxon>
        <taxon>Bacilli</taxon>
        <taxon>Bacillales</taxon>
        <taxon>Bacillaceae</taxon>
        <taxon>Gracilibacillus</taxon>
    </lineage>
</organism>
<keyword evidence="3" id="KW-0472">Membrane</keyword>
<dbReference type="EMBL" id="JACHON010000003">
    <property type="protein sequence ID" value="MBB6512519.1"/>
    <property type="molecule type" value="Genomic_DNA"/>
</dbReference>
<comment type="caution">
    <text evidence="8">The sequence shown here is derived from an EMBL/GenBank/DDBJ whole genome shotgun (WGS) entry which is preliminary data.</text>
</comment>
<evidence type="ECO:0000313" key="8">
    <source>
        <dbReference type="EMBL" id="MBB6512519.1"/>
    </source>
</evidence>
<feature type="region of interest" description="Disordered" evidence="6">
    <location>
        <begin position="26"/>
        <end position="56"/>
    </location>
</feature>
<keyword evidence="4" id="KW-0564">Palmitate</keyword>
<dbReference type="SUPFAM" id="SSF53850">
    <property type="entry name" value="Periplasmic binding protein-like II"/>
    <property type="match status" value="1"/>
</dbReference>
<keyword evidence="2 7" id="KW-0732">Signal</keyword>
<protein>
    <submittedName>
        <fullName evidence="8">Putative aldouronate transport system substrate-binding protein</fullName>
    </submittedName>
</protein>
<evidence type="ECO:0000256" key="7">
    <source>
        <dbReference type="SAM" id="SignalP"/>
    </source>
</evidence>
<feature type="chain" id="PRO_5032759930" evidence="7">
    <location>
        <begin position="25"/>
        <end position="515"/>
    </location>
</feature>
<evidence type="ECO:0000256" key="5">
    <source>
        <dbReference type="ARBA" id="ARBA00023288"/>
    </source>
</evidence>
<evidence type="ECO:0000256" key="4">
    <source>
        <dbReference type="ARBA" id="ARBA00023139"/>
    </source>
</evidence>
<proteinExistence type="predicted"/>
<dbReference type="Pfam" id="PF01547">
    <property type="entry name" value="SBP_bac_1"/>
    <property type="match status" value="1"/>
</dbReference>
<dbReference type="PANTHER" id="PTHR43649:SF33">
    <property type="entry name" value="POLYGALACTURONAN_RHAMNOGALACTURONAN-BINDING PROTEIN YTCQ"/>
    <property type="match status" value="1"/>
</dbReference>
<dbReference type="AlphaFoldDB" id="A0A841RJ47"/>
<dbReference type="Gene3D" id="3.40.190.10">
    <property type="entry name" value="Periplasmic binding protein-like II"/>
    <property type="match status" value="2"/>
</dbReference>
<evidence type="ECO:0000256" key="3">
    <source>
        <dbReference type="ARBA" id="ARBA00023136"/>
    </source>
</evidence>
<sequence length="515" mass="58457">MSNMKRFLALIIMILFAIVLTACGDSSEESGGGDNTSNNDTEENANSDEESDESDEAYSFTIMANLHTPEVPDEKVLNKIEEATNTDVEIQWVPDNNYEDRLNTAFATSSLPQAVFMKNQTTFLQFREAIEDEQFWELDDYLDEFENLKKLKENVQDNTRVNGKLYTLYQGRPLSRQGIIYRKDWADNLGLAAPTTTDEFMEMARAFTEDDPDGNGKDDTFGVTDRSDLVYGAFKTVASWFGTPNEWGEKDGQLLPEFMFDEYKQTMDFFKEMHENGYINQDFPVTSKTDQQEFFKNGSAGIYVGSMGDVISLYNDAVAINPEVEFDVHNQVKGPHGEFGIWAIPGFGNLVMFPKSSVETEDDLRKILAFFDKMMTPEVANTAYWGIEGEHYEVVDGFAKVLDSEVSEREVKPYQAIEIGEAETSGRYEGYFEYEPKAKSEELFKDNENYLIENPTVPLYSETFVQDGARLQQIITDATYNYIIGQLDEAGFEAAVENWQSQGGDKIIEEFNASE</sequence>